<keyword evidence="3 5" id="KW-0863">Zinc-finger</keyword>
<feature type="domain" description="C2H2-type" evidence="7">
    <location>
        <begin position="394"/>
        <end position="418"/>
    </location>
</feature>
<feature type="domain" description="C2H2-type" evidence="7">
    <location>
        <begin position="453"/>
        <end position="485"/>
    </location>
</feature>
<feature type="region of interest" description="Disordered" evidence="6">
    <location>
        <begin position="1"/>
        <end position="123"/>
    </location>
</feature>
<dbReference type="InterPro" id="IPR036236">
    <property type="entry name" value="Znf_C2H2_sf"/>
</dbReference>
<dbReference type="SUPFAM" id="SSF57667">
    <property type="entry name" value="beta-beta-alpha zinc fingers"/>
    <property type="match status" value="2"/>
</dbReference>
<dbReference type="GO" id="GO:0005634">
    <property type="term" value="C:nucleus"/>
    <property type="evidence" value="ECO:0007669"/>
    <property type="project" value="TreeGrafter"/>
</dbReference>
<evidence type="ECO:0000256" key="1">
    <source>
        <dbReference type="ARBA" id="ARBA00022723"/>
    </source>
</evidence>
<comment type="caution">
    <text evidence="8">The sequence shown here is derived from an EMBL/GenBank/DDBJ whole genome shotgun (WGS) entry which is preliminary data.</text>
</comment>
<feature type="compositionally biased region" description="Low complexity" evidence="6">
    <location>
        <begin position="88"/>
        <end position="121"/>
    </location>
</feature>
<dbReference type="PROSITE" id="PS00028">
    <property type="entry name" value="ZINC_FINGER_C2H2_1"/>
    <property type="match status" value="2"/>
</dbReference>
<feature type="region of interest" description="Disordered" evidence="6">
    <location>
        <begin position="344"/>
        <end position="391"/>
    </location>
</feature>
<evidence type="ECO:0000256" key="2">
    <source>
        <dbReference type="ARBA" id="ARBA00022737"/>
    </source>
</evidence>
<dbReference type="EMBL" id="JAAAJB010000107">
    <property type="protein sequence ID" value="KAG0265813.1"/>
    <property type="molecule type" value="Genomic_DNA"/>
</dbReference>
<evidence type="ECO:0000313" key="8">
    <source>
        <dbReference type="EMBL" id="KAG0265813.1"/>
    </source>
</evidence>
<dbReference type="GO" id="GO:0043565">
    <property type="term" value="F:sequence-specific DNA binding"/>
    <property type="evidence" value="ECO:0007669"/>
    <property type="project" value="TreeGrafter"/>
</dbReference>
<dbReference type="Proteomes" id="UP000807716">
    <property type="component" value="Unassembled WGS sequence"/>
</dbReference>
<feature type="compositionally biased region" description="Low complexity" evidence="6">
    <location>
        <begin position="59"/>
        <end position="73"/>
    </location>
</feature>
<feature type="compositionally biased region" description="Basic and acidic residues" evidence="6">
    <location>
        <begin position="41"/>
        <end position="57"/>
    </location>
</feature>
<evidence type="ECO:0000256" key="4">
    <source>
        <dbReference type="ARBA" id="ARBA00022833"/>
    </source>
</evidence>
<protein>
    <recommendedName>
        <fullName evidence="7">C2H2-type domain-containing protein</fullName>
    </recommendedName>
</protein>
<feature type="domain" description="C2H2-type" evidence="7">
    <location>
        <begin position="424"/>
        <end position="447"/>
    </location>
</feature>
<feature type="compositionally biased region" description="Polar residues" evidence="6">
    <location>
        <begin position="272"/>
        <end position="283"/>
    </location>
</feature>
<keyword evidence="2" id="KW-0677">Repeat</keyword>
<sequence length="485" mass="52816">MSFATPSYMAAPSVGGIATPPPLYADDSSAYFQLDPSGIKQPHDRMRLHRILNDGARKQQQQQQQQHPFSQVHPPQPTPPSETDHYQHYPYQDSQQHQQLHPQPSASPLVSSSSSATTSSLPMTPCSPIAVPVTSPLPPMSGMNSGGVSPAIPTTLATMSSPMSPLTSFSTMSQPSLIFDTTEVMPYSYNLPQYQHHSYPFKHAGNARPMDQPSFVPDSSQGQSAAAHYYHSPDPSGSPSAINSFPPRTVNSLVDHQYPTPDSPPPFHGQYQAPSPYSVGSHSPISNGYTSAYVAPGTPGSGSLTPTPPTTPHYGFSHPADVRYAPAPMPVYADHITLQSQVPGRPQQRYMGGPSTPPTPTSSISASSAAGARARKTPYERSRNQDGTPVPRRFACTEPGCEKAFPTKGELASHARCHLKVPAFLCGICGRPFKRRTDYVRHVRNVHEEVGRYECRQCGVRFGRLDKLKRHDKRGCEADKEDNEK</sequence>
<keyword evidence="9" id="KW-1185">Reference proteome</keyword>
<evidence type="ECO:0000256" key="5">
    <source>
        <dbReference type="PROSITE-ProRule" id="PRU00042"/>
    </source>
</evidence>
<dbReference type="GO" id="GO:0000981">
    <property type="term" value="F:DNA-binding transcription factor activity, RNA polymerase II-specific"/>
    <property type="evidence" value="ECO:0007669"/>
    <property type="project" value="TreeGrafter"/>
</dbReference>
<dbReference type="OrthoDB" id="3437960at2759"/>
<accession>A0A9P6UA43</accession>
<evidence type="ECO:0000256" key="3">
    <source>
        <dbReference type="ARBA" id="ARBA00022771"/>
    </source>
</evidence>
<dbReference type="SMART" id="SM00355">
    <property type="entry name" value="ZnF_C2H2"/>
    <property type="match status" value="3"/>
</dbReference>
<evidence type="ECO:0000256" key="6">
    <source>
        <dbReference type="SAM" id="MobiDB-lite"/>
    </source>
</evidence>
<reference evidence="8" key="1">
    <citation type="journal article" date="2020" name="Fungal Divers.">
        <title>Resolving the Mortierellaceae phylogeny through synthesis of multi-gene phylogenetics and phylogenomics.</title>
        <authorList>
            <person name="Vandepol N."/>
            <person name="Liber J."/>
            <person name="Desiro A."/>
            <person name="Na H."/>
            <person name="Kennedy M."/>
            <person name="Barry K."/>
            <person name="Grigoriev I.V."/>
            <person name="Miller A.N."/>
            <person name="O'Donnell K."/>
            <person name="Stajich J.E."/>
            <person name="Bonito G."/>
        </authorList>
    </citation>
    <scope>NUCLEOTIDE SEQUENCE</scope>
    <source>
        <strain evidence="8">BC1065</strain>
    </source>
</reference>
<dbReference type="GO" id="GO:0008270">
    <property type="term" value="F:zinc ion binding"/>
    <property type="evidence" value="ECO:0007669"/>
    <property type="project" value="UniProtKB-KW"/>
</dbReference>
<dbReference type="AlphaFoldDB" id="A0A9P6UA43"/>
<keyword evidence="4" id="KW-0862">Zinc</keyword>
<dbReference type="InterPro" id="IPR013087">
    <property type="entry name" value="Znf_C2H2_type"/>
</dbReference>
<dbReference type="Gene3D" id="3.30.160.60">
    <property type="entry name" value="Classic Zinc Finger"/>
    <property type="match status" value="2"/>
</dbReference>
<feature type="compositionally biased region" description="Low complexity" evidence="6">
    <location>
        <begin position="361"/>
        <end position="372"/>
    </location>
</feature>
<dbReference type="PANTHER" id="PTHR24408">
    <property type="entry name" value="ZINC FINGER PROTEIN"/>
    <property type="match status" value="1"/>
</dbReference>
<dbReference type="PROSITE" id="PS50157">
    <property type="entry name" value="ZINC_FINGER_C2H2_2"/>
    <property type="match status" value="3"/>
</dbReference>
<name>A0A9P6UA43_9FUNG</name>
<evidence type="ECO:0000313" key="9">
    <source>
        <dbReference type="Proteomes" id="UP000807716"/>
    </source>
</evidence>
<gene>
    <name evidence="8" type="ORF">DFQ27_000348</name>
</gene>
<dbReference type="PANTHER" id="PTHR24408:SF58">
    <property type="entry name" value="TRANSCRIPTION FACTOR (TFIIIA), PUTATIVE (AFU_ORTHOLOGUE AFUA_1G05150)-RELATED"/>
    <property type="match status" value="1"/>
</dbReference>
<dbReference type="Pfam" id="PF00096">
    <property type="entry name" value="zf-C2H2"/>
    <property type="match status" value="1"/>
</dbReference>
<organism evidence="8 9">
    <name type="scientific">Actinomortierella ambigua</name>
    <dbReference type="NCBI Taxonomy" id="1343610"/>
    <lineage>
        <taxon>Eukaryota</taxon>
        <taxon>Fungi</taxon>
        <taxon>Fungi incertae sedis</taxon>
        <taxon>Mucoromycota</taxon>
        <taxon>Mortierellomycotina</taxon>
        <taxon>Mortierellomycetes</taxon>
        <taxon>Mortierellales</taxon>
        <taxon>Mortierellaceae</taxon>
        <taxon>Actinomortierella</taxon>
    </lineage>
</organism>
<evidence type="ECO:0000259" key="7">
    <source>
        <dbReference type="PROSITE" id="PS50157"/>
    </source>
</evidence>
<keyword evidence="1" id="KW-0479">Metal-binding</keyword>
<feature type="region of interest" description="Disordered" evidence="6">
    <location>
        <begin position="200"/>
        <end position="283"/>
    </location>
</feature>
<proteinExistence type="predicted"/>